<dbReference type="EMBL" id="CP012023">
    <property type="protein sequence ID" value="ALI56430.1"/>
    <property type="molecule type" value="Genomic_DNA"/>
</dbReference>
<sequence length="144" mass="16108">MLELHKANGPDNWVSGGNAIARREAMQDLFFDHPERAEQTSEDWPEDRALHSEMVITDGDTLVATAMLVVDENRGDCPARIWGMGILPSYRTEFVVQSLEEALLRDGAFEIDQDFIEGADGRLIPNPYVDFEMMLTGSVPSHEA</sequence>
<keyword evidence="2" id="KW-1185">Reference proteome</keyword>
<evidence type="ECO:0000313" key="2">
    <source>
        <dbReference type="Proteomes" id="UP000064920"/>
    </source>
</evidence>
<name>A0A0P0AC18_9RHOB</name>
<dbReference type="PATRIC" id="fig|1397108.4.peg.2537"/>
<dbReference type="RefSeq" id="WP_062219405.1">
    <property type="nucleotide sequence ID" value="NZ_CP012023.1"/>
</dbReference>
<reference evidence="1 2" key="1">
    <citation type="submission" date="2015-05" db="EMBL/GenBank/DDBJ databases">
        <authorList>
            <person name="Wang D.B."/>
            <person name="Wang M."/>
        </authorList>
    </citation>
    <scope>NUCLEOTIDE SEQUENCE [LARGE SCALE GENOMIC DNA]</scope>
    <source>
        <strain evidence="1 2">IMCC 12053</strain>
    </source>
</reference>
<accession>A0A0P0AC18</accession>
<gene>
    <name evidence="1" type="ORF">IMCC12053_2483</name>
</gene>
<dbReference type="Proteomes" id="UP000064920">
    <property type="component" value="Chromosome"/>
</dbReference>
<evidence type="ECO:0000313" key="1">
    <source>
        <dbReference type="EMBL" id="ALI56430.1"/>
    </source>
</evidence>
<dbReference type="AlphaFoldDB" id="A0A0P0AC18"/>
<dbReference type="STRING" id="1397108.IMCC12053_2483"/>
<protein>
    <submittedName>
        <fullName evidence="1">Uncharacterized protein</fullName>
    </submittedName>
</protein>
<organism evidence="1 2">
    <name type="scientific">Celeribacter marinus</name>
    <dbReference type="NCBI Taxonomy" id="1397108"/>
    <lineage>
        <taxon>Bacteria</taxon>
        <taxon>Pseudomonadati</taxon>
        <taxon>Pseudomonadota</taxon>
        <taxon>Alphaproteobacteria</taxon>
        <taxon>Rhodobacterales</taxon>
        <taxon>Roseobacteraceae</taxon>
        <taxon>Celeribacter</taxon>
    </lineage>
</organism>
<dbReference type="OrthoDB" id="7874186at2"/>
<dbReference type="KEGG" id="cmar:IMCC12053_2483"/>
<proteinExistence type="predicted"/>